<dbReference type="EMBL" id="LRGB01021291">
    <property type="protein sequence ID" value="KZR97470.1"/>
    <property type="molecule type" value="Genomic_DNA"/>
</dbReference>
<dbReference type="Proteomes" id="UP000076858">
    <property type="component" value="Unassembled WGS sequence"/>
</dbReference>
<reference evidence="3 4" key="1">
    <citation type="submission" date="2016-03" db="EMBL/GenBank/DDBJ databases">
        <title>EvidentialGene: Evidence-directed Construction of Genes on Genomes.</title>
        <authorList>
            <person name="Gilbert D.G."/>
            <person name="Choi J.-H."/>
            <person name="Mockaitis K."/>
            <person name="Colbourne J."/>
            <person name="Pfrender M."/>
        </authorList>
    </citation>
    <scope>NUCLEOTIDE SEQUENCE [LARGE SCALE GENOMIC DNA]</scope>
    <source>
        <strain evidence="3 4">Xinb3</strain>
        <tissue evidence="3">Complete organism</tissue>
    </source>
</reference>
<gene>
    <name evidence="3" type="ORF">APZ42_007637</name>
</gene>
<protein>
    <submittedName>
        <fullName evidence="3">Uncharacterized protein</fullName>
    </submittedName>
</protein>
<feature type="non-terminal residue" evidence="3">
    <location>
        <position position="1"/>
    </location>
</feature>
<feature type="region of interest" description="Disordered" evidence="2">
    <location>
        <begin position="89"/>
        <end position="123"/>
    </location>
</feature>
<evidence type="ECO:0000256" key="1">
    <source>
        <dbReference type="SAM" id="Coils"/>
    </source>
</evidence>
<name>A0A162BU20_9CRUS</name>
<proteinExistence type="predicted"/>
<sequence length="146" mass="16404">NSQPSKQQIESTQEIETLKSRIETLENKQKSTEEALTKIELNIAKLVKIEEKIASLENSIQEGSNKLLNQLDQKFAMLLSNIATNRRAPSSKIPKLMGKTTTSKQYEPEVTTPGRSYLPSSPEIDMDVDGILSGTWINQRTIENNE</sequence>
<keyword evidence="4" id="KW-1185">Reference proteome</keyword>
<keyword evidence="1" id="KW-0175">Coiled coil</keyword>
<evidence type="ECO:0000256" key="2">
    <source>
        <dbReference type="SAM" id="MobiDB-lite"/>
    </source>
</evidence>
<feature type="coiled-coil region" evidence="1">
    <location>
        <begin position="8"/>
        <end position="66"/>
    </location>
</feature>
<dbReference type="AlphaFoldDB" id="A0A162BU20"/>
<organism evidence="3 4">
    <name type="scientific">Daphnia magna</name>
    <dbReference type="NCBI Taxonomy" id="35525"/>
    <lineage>
        <taxon>Eukaryota</taxon>
        <taxon>Metazoa</taxon>
        <taxon>Ecdysozoa</taxon>
        <taxon>Arthropoda</taxon>
        <taxon>Crustacea</taxon>
        <taxon>Branchiopoda</taxon>
        <taxon>Diplostraca</taxon>
        <taxon>Cladocera</taxon>
        <taxon>Anomopoda</taxon>
        <taxon>Daphniidae</taxon>
        <taxon>Daphnia</taxon>
    </lineage>
</organism>
<comment type="caution">
    <text evidence="3">The sequence shown here is derived from an EMBL/GenBank/DDBJ whole genome shotgun (WGS) entry which is preliminary data.</text>
</comment>
<accession>A0A162BU20</accession>
<evidence type="ECO:0000313" key="4">
    <source>
        <dbReference type="Proteomes" id="UP000076858"/>
    </source>
</evidence>
<evidence type="ECO:0000313" key="3">
    <source>
        <dbReference type="EMBL" id="KZR97470.1"/>
    </source>
</evidence>